<dbReference type="EMBL" id="AAZJ01000006">
    <property type="protein sequence ID" value="EDK13739.1"/>
    <property type="molecule type" value="Genomic_DNA"/>
</dbReference>
<evidence type="ECO:0000313" key="2">
    <source>
        <dbReference type="Proteomes" id="UP000005596"/>
    </source>
</evidence>
<dbReference type="BioCyc" id="HINF375063:G119K-1205-MONOMER"/>
<accession>A4NYL8</accession>
<proteinExistence type="predicted"/>
<evidence type="ECO:0000313" key="1">
    <source>
        <dbReference type="EMBL" id="EDK13739.1"/>
    </source>
</evidence>
<gene>
    <name evidence="1" type="ORF">CGSHiR3021_04522</name>
</gene>
<dbReference type="Proteomes" id="UP000005596">
    <property type="component" value="Unassembled WGS sequence"/>
</dbReference>
<organism evidence="1 2">
    <name type="scientific">Haemophilus influenzae 22.4-21</name>
    <dbReference type="NCBI Taxonomy" id="375063"/>
    <lineage>
        <taxon>Bacteria</taxon>
        <taxon>Pseudomonadati</taxon>
        <taxon>Pseudomonadota</taxon>
        <taxon>Gammaproteobacteria</taxon>
        <taxon>Pasteurellales</taxon>
        <taxon>Pasteurellaceae</taxon>
        <taxon>Haemophilus</taxon>
    </lineage>
</organism>
<protein>
    <submittedName>
        <fullName evidence="1">Uncharacterized protein</fullName>
    </submittedName>
</protein>
<name>A4NYL8_HAEIF</name>
<sequence>MLWLGETVGVVFAEVVINAANRHIHGGEFPCGGVGFLPIDGNVVDVALMGGDKAFGLHEKAATAHGRVIHAS</sequence>
<dbReference type="AlphaFoldDB" id="A4NYL8"/>
<reference evidence="1 2" key="1">
    <citation type="journal article" date="2007" name="Genome Biol.">
        <title>Characterization and modeling of the Haemophilus influenzae core and supragenomes based on the complete genomic sequences of Rd and 12 clinical nontypeable strains.</title>
        <authorList>
            <person name="Hogg J.S."/>
            <person name="Hu F.Z."/>
            <person name="Janto B."/>
            <person name="Boissy R."/>
            <person name="Hayes J."/>
            <person name="Keefe R."/>
            <person name="Post J.C."/>
            <person name="Ehrlich G.D."/>
        </authorList>
    </citation>
    <scope>NUCLEOTIDE SEQUENCE [LARGE SCALE GENOMIC DNA]</scope>
    <source>
        <strain evidence="1 2">22.4-21</strain>
    </source>
</reference>